<dbReference type="RefSeq" id="WP_179501318.1">
    <property type="nucleotide sequence ID" value="NZ_JACCAA010000001.1"/>
</dbReference>
<evidence type="ECO:0000256" key="1">
    <source>
        <dbReference type="SAM" id="MobiDB-lite"/>
    </source>
</evidence>
<organism evidence="3 4">
    <name type="scientific">Nocardioides daedukensis</name>
    <dbReference type="NCBI Taxonomy" id="634462"/>
    <lineage>
        <taxon>Bacteria</taxon>
        <taxon>Bacillati</taxon>
        <taxon>Actinomycetota</taxon>
        <taxon>Actinomycetes</taxon>
        <taxon>Propionibacteriales</taxon>
        <taxon>Nocardioidaceae</taxon>
        <taxon>Nocardioides</taxon>
    </lineage>
</organism>
<feature type="transmembrane region" description="Helical" evidence="2">
    <location>
        <begin position="33"/>
        <end position="60"/>
    </location>
</feature>
<keyword evidence="2" id="KW-0472">Membrane</keyword>
<evidence type="ECO:0000256" key="2">
    <source>
        <dbReference type="SAM" id="Phobius"/>
    </source>
</evidence>
<evidence type="ECO:0000313" key="4">
    <source>
        <dbReference type="Proteomes" id="UP000540656"/>
    </source>
</evidence>
<accession>A0A7Y9UVN5</accession>
<feature type="transmembrane region" description="Helical" evidence="2">
    <location>
        <begin position="92"/>
        <end position="115"/>
    </location>
</feature>
<keyword evidence="4" id="KW-1185">Reference proteome</keyword>
<protein>
    <submittedName>
        <fullName evidence="3">Uncharacterized protein</fullName>
    </submittedName>
</protein>
<feature type="transmembrane region" description="Helical" evidence="2">
    <location>
        <begin position="66"/>
        <end position="85"/>
    </location>
</feature>
<sequence>MSQPPGQQPWPPHQPHFPGQNHPVPAPRDSTNLVLGLVLGTIIGTVLGGILTLTIFFASLESLQTVAVPLSILVPFLVPIPLLFFKNTRPWAFGLLMGVALGSVILAGSCVWFIGELESAH</sequence>
<proteinExistence type="predicted"/>
<keyword evidence="2" id="KW-0812">Transmembrane</keyword>
<feature type="compositionally biased region" description="Pro residues" evidence="1">
    <location>
        <begin position="1"/>
        <end position="15"/>
    </location>
</feature>
<dbReference type="EMBL" id="JACCAA010000001">
    <property type="protein sequence ID" value="NYG58125.1"/>
    <property type="molecule type" value="Genomic_DNA"/>
</dbReference>
<dbReference type="Proteomes" id="UP000540656">
    <property type="component" value="Unassembled WGS sequence"/>
</dbReference>
<keyword evidence="2" id="KW-1133">Transmembrane helix</keyword>
<evidence type="ECO:0000313" key="3">
    <source>
        <dbReference type="EMBL" id="NYG58125.1"/>
    </source>
</evidence>
<dbReference type="AlphaFoldDB" id="A0A7Y9UVN5"/>
<feature type="region of interest" description="Disordered" evidence="1">
    <location>
        <begin position="1"/>
        <end position="27"/>
    </location>
</feature>
<gene>
    <name evidence="3" type="ORF">BJ980_001048</name>
</gene>
<name>A0A7Y9UVN5_9ACTN</name>
<reference evidence="3 4" key="1">
    <citation type="submission" date="2020-07" db="EMBL/GenBank/DDBJ databases">
        <title>Sequencing the genomes of 1000 actinobacteria strains.</title>
        <authorList>
            <person name="Klenk H.-P."/>
        </authorList>
    </citation>
    <scope>NUCLEOTIDE SEQUENCE [LARGE SCALE GENOMIC DNA]</scope>
    <source>
        <strain evidence="3 4">DSM 23819</strain>
    </source>
</reference>
<comment type="caution">
    <text evidence="3">The sequence shown here is derived from an EMBL/GenBank/DDBJ whole genome shotgun (WGS) entry which is preliminary data.</text>
</comment>